<evidence type="ECO:0000313" key="14">
    <source>
        <dbReference type="Proteomes" id="UP000483018"/>
    </source>
</evidence>
<keyword evidence="6 10" id="KW-0472">Membrane</keyword>
<dbReference type="InterPro" id="IPR004089">
    <property type="entry name" value="MCPsignal_dom"/>
</dbReference>
<dbReference type="EMBL" id="WSLF01000005">
    <property type="protein sequence ID" value="KAE9634409.1"/>
    <property type="molecule type" value="Genomic_DNA"/>
</dbReference>
<evidence type="ECO:0000313" key="13">
    <source>
        <dbReference type="EMBL" id="KAE9634409.1"/>
    </source>
</evidence>
<dbReference type="RefSeq" id="WP_158740140.1">
    <property type="nucleotide sequence ID" value="NZ_JAFBEP010000002.1"/>
</dbReference>
<dbReference type="Proteomes" id="UP000483018">
    <property type="component" value="Unassembled WGS sequence"/>
</dbReference>
<dbReference type="Pfam" id="PF00015">
    <property type="entry name" value="MCPsignal"/>
    <property type="match status" value="1"/>
</dbReference>
<feature type="transmembrane region" description="Helical" evidence="10">
    <location>
        <begin position="291"/>
        <end position="309"/>
    </location>
</feature>
<organism evidence="13 14">
    <name type="scientific">Defluviitalea raffinosedens</name>
    <dbReference type="NCBI Taxonomy" id="1450156"/>
    <lineage>
        <taxon>Bacteria</taxon>
        <taxon>Bacillati</taxon>
        <taxon>Bacillota</taxon>
        <taxon>Clostridia</taxon>
        <taxon>Lachnospirales</taxon>
        <taxon>Defluviitaleaceae</taxon>
        <taxon>Defluviitalea</taxon>
    </lineage>
</organism>
<dbReference type="PANTHER" id="PTHR32089">
    <property type="entry name" value="METHYL-ACCEPTING CHEMOTAXIS PROTEIN MCPB"/>
    <property type="match status" value="1"/>
</dbReference>
<dbReference type="InterPro" id="IPR003660">
    <property type="entry name" value="HAMP_dom"/>
</dbReference>
<keyword evidence="14" id="KW-1185">Reference proteome</keyword>
<dbReference type="Gene3D" id="3.30.450.20">
    <property type="entry name" value="PAS domain"/>
    <property type="match status" value="1"/>
</dbReference>
<name>A0A7C8HEL3_9FIRM</name>
<keyword evidence="2" id="KW-1003">Cell membrane</keyword>
<evidence type="ECO:0000256" key="3">
    <source>
        <dbReference type="ARBA" id="ARBA00022500"/>
    </source>
</evidence>
<dbReference type="SUPFAM" id="SSF58104">
    <property type="entry name" value="Methyl-accepting chemotaxis protein (MCP) signaling domain"/>
    <property type="match status" value="1"/>
</dbReference>
<dbReference type="PROSITE" id="PS50885">
    <property type="entry name" value="HAMP"/>
    <property type="match status" value="1"/>
</dbReference>
<dbReference type="GO" id="GO:0006935">
    <property type="term" value="P:chemotaxis"/>
    <property type="evidence" value="ECO:0007669"/>
    <property type="project" value="UniProtKB-KW"/>
</dbReference>
<keyword evidence="7 9" id="KW-0807">Transducer</keyword>
<evidence type="ECO:0000256" key="5">
    <source>
        <dbReference type="ARBA" id="ARBA00022989"/>
    </source>
</evidence>
<comment type="caution">
    <text evidence="13">The sequence shown here is derived from an EMBL/GenBank/DDBJ whole genome shotgun (WGS) entry which is preliminary data.</text>
</comment>
<evidence type="ECO:0000259" key="11">
    <source>
        <dbReference type="PROSITE" id="PS50111"/>
    </source>
</evidence>
<dbReference type="Gene3D" id="1.10.287.950">
    <property type="entry name" value="Methyl-accepting chemotaxis protein"/>
    <property type="match status" value="1"/>
</dbReference>
<evidence type="ECO:0000259" key="12">
    <source>
        <dbReference type="PROSITE" id="PS50885"/>
    </source>
</evidence>
<feature type="transmembrane region" description="Helical" evidence="10">
    <location>
        <begin position="12"/>
        <end position="37"/>
    </location>
</feature>
<comment type="similarity">
    <text evidence="8">Belongs to the methyl-accepting chemotaxis (MCP) protein family.</text>
</comment>
<feature type="domain" description="Methyl-accepting transducer" evidence="11">
    <location>
        <begin position="381"/>
        <end position="652"/>
    </location>
</feature>
<dbReference type="OrthoDB" id="13222at2"/>
<dbReference type="SMART" id="SM00283">
    <property type="entry name" value="MA"/>
    <property type="match status" value="1"/>
</dbReference>
<dbReference type="InterPro" id="IPR033479">
    <property type="entry name" value="dCache_1"/>
</dbReference>
<comment type="subcellular location">
    <subcellularLocation>
        <location evidence="1">Cell membrane</location>
        <topology evidence="1">Multi-pass membrane protein</topology>
    </subcellularLocation>
</comment>
<evidence type="ECO:0000256" key="9">
    <source>
        <dbReference type="PROSITE-ProRule" id="PRU00284"/>
    </source>
</evidence>
<evidence type="ECO:0000256" key="10">
    <source>
        <dbReference type="SAM" id="Phobius"/>
    </source>
</evidence>
<dbReference type="Gene3D" id="6.10.340.10">
    <property type="match status" value="1"/>
</dbReference>
<evidence type="ECO:0000256" key="2">
    <source>
        <dbReference type="ARBA" id="ARBA00022475"/>
    </source>
</evidence>
<keyword evidence="5 10" id="KW-1133">Transmembrane helix</keyword>
<accession>A0A7C8HEL3</accession>
<dbReference type="Pfam" id="PF02743">
    <property type="entry name" value="dCache_1"/>
    <property type="match status" value="1"/>
</dbReference>
<evidence type="ECO:0000256" key="1">
    <source>
        <dbReference type="ARBA" id="ARBA00004651"/>
    </source>
</evidence>
<evidence type="ECO:0000256" key="6">
    <source>
        <dbReference type="ARBA" id="ARBA00023136"/>
    </source>
</evidence>
<proteinExistence type="inferred from homology"/>
<dbReference type="SMART" id="SM00304">
    <property type="entry name" value="HAMP"/>
    <property type="match status" value="1"/>
</dbReference>
<evidence type="ECO:0000256" key="4">
    <source>
        <dbReference type="ARBA" id="ARBA00022692"/>
    </source>
</evidence>
<evidence type="ECO:0000256" key="7">
    <source>
        <dbReference type="ARBA" id="ARBA00023224"/>
    </source>
</evidence>
<dbReference type="AlphaFoldDB" id="A0A7C8HEL3"/>
<feature type="domain" description="HAMP" evidence="12">
    <location>
        <begin position="310"/>
        <end position="362"/>
    </location>
</feature>
<reference evidence="13 14" key="1">
    <citation type="submission" date="2019-12" db="EMBL/GenBank/DDBJ databases">
        <title>Defluviitalea raffinosedens, isolated from a biogas fermenter, genome sequencing and characterization.</title>
        <authorList>
            <person name="Rettenmaier R."/>
            <person name="Schneider M."/>
            <person name="Neuhaus K."/>
            <person name="Liebl W."/>
            <person name="Zverlov V."/>
        </authorList>
    </citation>
    <scope>NUCLEOTIDE SEQUENCE [LARGE SCALE GENOMIC DNA]</scope>
    <source>
        <strain evidence="13 14">249c-K6</strain>
    </source>
</reference>
<sequence>MELFVKSFSKSILNKILVVVIVMQVSSLIIVVINNSLETTRRIKRFANESEILLAKQIEKSSEKLFASIELTLQAISRENSVSNILISEDNKKKILGDFKYYEEGNGAIKRLMIATYNNIFYQYPETKTVSLNYEPTKEVWYKKAMSNKGRVVYLSPAANEQSGNTEIIIAKTVNKDAKTIGVVAAAVSTDYFSSILEEIYLGKTGYAYAVNSDGIITAHRKKEMISKSISSEPFFEKIKDLDTGQLEYEINGKEYFMNFTTNARTGWKFIVVMESKEIEDDIKNMILKNVMILLVVLILGICFSIWIVSGITKPMKYLLDGMKKVEQGDLEVHLIEQSRDEVGKLTRKFNEMIEQIRNLVKSILETAHLLFYSSKEFHRICESHSVSAQVISASLEQLSSTSDLQFTETDHMLKQTMQFSDYINVIIQNAREVMEQAEESKRVNRLGVERVKELHKISKTGMDLGKEVTIEIEGLQSKTKAVANIIYNIEDIARQTNLISLNASIEAARAGEYGRSFGVVATEIRLLAEQTEKLTHTMYSYLGEMVSQVEKATRIMEEVRQISTLQYEAMLNTENVFTHIDKIAGEIALKITRLNEAIYYMNLEKNNLLEGIEHIAHQVEDSALMCRHIHESVEEQTSNIEKIFRSSEELLKMAQDLENKTSMFQLKS</sequence>
<dbReference type="CDD" id="cd12912">
    <property type="entry name" value="PDC2_MCP_like"/>
    <property type="match status" value="1"/>
</dbReference>
<protein>
    <submittedName>
        <fullName evidence="13">HAMP domain-containing protein</fullName>
    </submittedName>
</protein>
<dbReference type="GO" id="GO:0007165">
    <property type="term" value="P:signal transduction"/>
    <property type="evidence" value="ECO:0007669"/>
    <property type="project" value="UniProtKB-KW"/>
</dbReference>
<dbReference type="Pfam" id="PF00672">
    <property type="entry name" value="HAMP"/>
    <property type="match status" value="1"/>
</dbReference>
<dbReference type="PANTHER" id="PTHR32089:SF112">
    <property type="entry name" value="LYSOZYME-LIKE PROTEIN-RELATED"/>
    <property type="match status" value="1"/>
</dbReference>
<dbReference type="CDD" id="cd06225">
    <property type="entry name" value="HAMP"/>
    <property type="match status" value="1"/>
</dbReference>
<dbReference type="CDD" id="cd18773">
    <property type="entry name" value="PDC1_HK_sensor"/>
    <property type="match status" value="1"/>
</dbReference>
<dbReference type="PROSITE" id="PS50111">
    <property type="entry name" value="CHEMOTAXIS_TRANSDUC_2"/>
    <property type="match status" value="1"/>
</dbReference>
<dbReference type="GO" id="GO:0005886">
    <property type="term" value="C:plasma membrane"/>
    <property type="evidence" value="ECO:0007669"/>
    <property type="project" value="UniProtKB-SubCell"/>
</dbReference>
<keyword evidence="3" id="KW-0145">Chemotaxis</keyword>
<keyword evidence="4 10" id="KW-0812">Transmembrane</keyword>
<evidence type="ECO:0000256" key="8">
    <source>
        <dbReference type="ARBA" id="ARBA00029447"/>
    </source>
</evidence>
<gene>
    <name evidence="13" type="ORF">GND95_06975</name>
</gene>